<dbReference type="Pfam" id="PF00078">
    <property type="entry name" value="RVT_1"/>
    <property type="match status" value="1"/>
</dbReference>
<dbReference type="EMBL" id="BLKM01000477">
    <property type="protein sequence ID" value="GFG34356.1"/>
    <property type="molecule type" value="Genomic_DNA"/>
</dbReference>
<dbReference type="Proteomes" id="UP000502823">
    <property type="component" value="Unassembled WGS sequence"/>
</dbReference>
<feature type="domain" description="Reverse transcriptase" evidence="1">
    <location>
        <begin position="143"/>
        <end position="416"/>
    </location>
</feature>
<dbReference type="InterPro" id="IPR000477">
    <property type="entry name" value="RT_dom"/>
</dbReference>
<dbReference type="PANTHER" id="PTHR33332">
    <property type="entry name" value="REVERSE TRANSCRIPTASE DOMAIN-CONTAINING PROTEIN"/>
    <property type="match status" value="1"/>
</dbReference>
<name>A0A6L2PPN3_COPFO</name>
<protein>
    <recommendedName>
        <fullName evidence="1">Reverse transcriptase domain-containing protein</fullName>
    </recommendedName>
</protein>
<dbReference type="GO" id="GO:0071897">
    <property type="term" value="P:DNA biosynthetic process"/>
    <property type="evidence" value="ECO:0007669"/>
    <property type="project" value="UniProtKB-ARBA"/>
</dbReference>
<evidence type="ECO:0000259" key="1">
    <source>
        <dbReference type="PROSITE" id="PS50878"/>
    </source>
</evidence>
<dbReference type="InterPro" id="IPR043502">
    <property type="entry name" value="DNA/RNA_pol_sf"/>
</dbReference>
<evidence type="ECO:0000313" key="3">
    <source>
        <dbReference type="Proteomes" id="UP000502823"/>
    </source>
</evidence>
<comment type="caution">
    <text evidence="2">The sequence shown here is derived from an EMBL/GenBank/DDBJ whole genome shotgun (WGS) entry which is preliminary data.</text>
</comment>
<proteinExistence type="predicted"/>
<dbReference type="InParanoid" id="A0A6L2PPN3"/>
<dbReference type="AlphaFoldDB" id="A0A6L2PPN3"/>
<dbReference type="SUPFAM" id="SSF56672">
    <property type="entry name" value="DNA/RNA polymerases"/>
    <property type="match status" value="1"/>
</dbReference>
<reference evidence="3" key="1">
    <citation type="submission" date="2020-01" db="EMBL/GenBank/DDBJ databases">
        <title>Draft genome sequence of the Termite Coptotermes fromosanus.</title>
        <authorList>
            <person name="Itakura S."/>
            <person name="Yosikawa Y."/>
            <person name="Umezawa K."/>
        </authorList>
    </citation>
    <scope>NUCLEOTIDE SEQUENCE [LARGE SCALE GENOMIC DNA]</scope>
</reference>
<dbReference type="PROSITE" id="PS50878">
    <property type="entry name" value="RT_POL"/>
    <property type="match status" value="1"/>
</dbReference>
<dbReference type="CDD" id="cd01650">
    <property type="entry name" value="RT_nLTR_like"/>
    <property type="match status" value="1"/>
</dbReference>
<accession>A0A6L2PPN3</accession>
<gene>
    <name evidence="2" type="ORF">Cfor_08967</name>
</gene>
<evidence type="ECO:0000313" key="2">
    <source>
        <dbReference type="EMBL" id="GFG34356.1"/>
    </source>
</evidence>
<keyword evidence="3" id="KW-1185">Reference proteome</keyword>
<organism evidence="2 3">
    <name type="scientific">Coptotermes formosanus</name>
    <name type="common">Formosan subterranean termite</name>
    <dbReference type="NCBI Taxonomy" id="36987"/>
    <lineage>
        <taxon>Eukaryota</taxon>
        <taxon>Metazoa</taxon>
        <taxon>Ecdysozoa</taxon>
        <taxon>Arthropoda</taxon>
        <taxon>Hexapoda</taxon>
        <taxon>Insecta</taxon>
        <taxon>Pterygota</taxon>
        <taxon>Neoptera</taxon>
        <taxon>Polyneoptera</taxon>
        <taxon>Dictyoptera</taxon>
        <taxon>Blattodea</taxon>
        <taxon>Blattoidea</taxon>
        <taxon>Termitoidae</taxon>
        <taxon>Rhinotermitidae</taxon>
        <taxon>Coptotermes</taxon>
    </lineage>
</organism>
<dbReference type="OrthoDB" id="414730at2759"/>
<sequence>MHCSKNDFAFGQASMEFIAGFVDGSSSPSTPDFNAIKLLTIQHHILQQMQSWEIIKDCAGSSHSYDSIVKINTETGPITTAEETAKATNNFFNNAAKNVKTEGINTIASFKTKKSLGYEGISNIILKHCVKATNKPFTYTCNFSLSYGTFPDRCKYALVIPVYKRGDIANRPNYRPISLLLSLSKVLEIMMFNRSNHLHSNRIIASEQFGFRNGITTENAIFSLINTMLTSLNNKQLIAGLFCDLSKAFDSVSHSILLQQFAYYGARGTCHNWFKYYLTNRQQKEIISNSGENSSSNWEIVTNGVPQGLVLGPLQFLISINDLPHKINYIAKPVIYADGTSILVNATDITELQTKINDSIHHTYEWFSVNRLTVNFDKTNTIKFRSKKGKEIHNCFSYHNSIIKESNNIKFLGLELDKFLNWKKHIDRLLPKLSTACFVIRTMSSYSNIPTLKMIYVPHFHSLLEYGIVFWDNSTGSVKVFKLQKRIIRLMTGSNARTSCRPLFPKLGIMTSSSQYIFSLMRFLSHNVELYTFNSTT</sequence>